<dbReference type="OrthoDB" id="2016548at2759"/>
<feature type="chain" id="PRO_5019243295" evidence="1">
    <location>
        <begin position="21"/>
        <end position="174"/>
    </location>
</feature>
<evidence type="ECO:0000313" key="2">
    <source>
        <dbReference type="EMBL" id="AYU82341.1"/>
    </source>
</evidence>
<reference evidence="2 3" key="1">
    <citation type="journal article" date="2018" name="Sci. Rep.">
        <title>A complete Leishmania donovani reference genome identifies novel genetic variations associated with virulence.</title>
        <authorList>
            <person name="Lypaczewski P."/>
            <person name="Hoshizaki J."/>
            <person name="Zhang W.-W."/>
            <person name="McCall L.-I."/>
            <person name="Torcivia-Rodriguez J."/>
            <person name="Simonyan V."/>
            <person name="Kaur A."/>
            <person name="Dewar K."/>
            <person name="Matlashewski G."/>
        </authorList>
    </citation>
    <scope>NUCLEOTIDE SEQUENCE [LARGE SCALE GENOMIC DNA]</scope>
    <source>
        <strain evidence="2 3">LdCL</strain>
    </source>
</reference>
<dbReference type="VEuPathDB" id="TriTrypDB:LdCL_340006000"/>
<keyword evidence="1" id="KW-0732">Signal</keyword>
<gene>
    <name evidence="2" type="ORF">LdCL_340006000</name>
</gene>
<accession>A0A3S7X7A3</accession>
<dbReference type="EMBL" id="CP029533">
    <property type="protein sequence ID" value="AYU82341.1"/>
    <property type="molecule type" value="Genomic_DNA"/>
</dbReference>
<keyword evidence="3" id="KW-1185">Reference proteome</keyword>
<name>A0A3S7X7A3_LEIDO</name>
<feature type="signal peptide" evidence="1">
    <location>
        <begin position="1"/>
        <end position="20"/>
    </location>
</feature>
<dbReference type="Proteomes" id="UP000274082">
    <property type="component" value="Chromosome 34"/>
</dbReference>
<dbReference type="AlphaFoldDB" id="A0A3S7X7A3"/>
<organism evidence="2 3">
    <name type="scientific">Leishmania donovani</name>
    <dbReference type="NCBI Taxonomy" id="5661"/>
    <lineage>
        <taxon>Eukaryota</taxon>
        <taxon>Discoba</taxon>
        <taxon>Euglenozoa</taxon>
        <taxon>Kinetoplastea</taxon>
        <taxon>Metakinetoplastina</taxon>
        <taxon>Trypanosomatida</taxon>
        <taxon>Trypanosomatidae</taxon>
        <taxon>Leishmaniinae</taxon>
        <taxon>Leishmania</taxon>
    </lineage>
</organism>
<sequence>MASVFTDITLIVLAFIEASGLQPCEVGLDSCVSSFGVSCCLLMYLLSECAAARTHFLSHRQCFSWCDGASRYQLVAEAAKPTTGVRLCGWHYGSSLDTDGFAAALCLSYYVPSRVSYRQLDERLRLNVHGDASHGGPLLDCASRLCLQQSRALASLLSGTGVTRWQESQAAHRR</sequence>
<evidence type="ECO:0000313" key="3">
    <source>
        <dbReference type="Proteomes" id="UP000274082"/>
    </source>
</evidence>
<evidence type="ECO:0000256" key="1">
    <source>
        <dbReference type="SAM" id="SignalP"/>
    </source>
</evidence>
<protein>
    <submittedName>
        <fullName evidence="2">Uncharacterized protein</fullName>
    </submittedName>
</protein>
<proteinExistence type="predicted"/>
<dbReference type="VEuPathDB" id="TriTrypDB:LdBPK_340090.1"/>